<gene>
    <name evidence="2" type="ORF">NDU88_001800</name>
</gene>
<dbReference type="EMBL" id="JANPWB010000001">
    <property type="protein sequence ID" value="KAJ1214174.1"/>
    <property type="molecule type" value="Genomic_DNA"/>
</dbReference>
<organism evidence="2 3">
    <name type="scientific">Pleurodeles waltl</name>
    <name type="common">Iberian ribbed newt</name>
    <dbReference type="NCBI Taxonomy" id="8319"/>
    <lineage>
        <taxon>Eukaryota</taxon>
        <taxon>Metazoa</taxon>
        <taxon>Chordata</taxon>
        <taxon>Craniata</taxon>
        <taxon>Vertebrata</taxon>
        <taxon>Euteleostomi</taxon>
        <taxon>Amphibia</taxon>
        <taxon>Batrachia</taxon>
        <taxon>Caudata</taxon>
        <taxon>Salamandroidea</taxon>
        <taxon>Salamandridae</taxon>
        <taxon>Pleurodelinae</taxon>
        <taxon>Pleurodeles</taxon>
    </lineage>
</organism>
<dbReference type="Proteomes" id="UP001066276">
    <property type="component" value="Chromosome 1_1"/>
</dbReference>
<evidence type="ECO:0000256" key="1">
    <source>
        <dbReference type="SAM" id="MobiDB-lite"/>
    </source>
</evidence>
<proteinExistence type="predicted"/>
<feature type="compositionally biased region" description="Basic and acidic residues" evidence="1">
    <location>
        <begin position="56"/>
        <end position="67"/>
    </location>
</feature>
<reference evidence="2" key="1">
    <citation type="journal article" date="2022" name="bioRxiv">
        <title>Sequencing and chromosome-scale assembly of the giantPleurodeles waltlgenome.</title>
        <authorList>
            <person name="Brown T."/>
            <person name="Elewa A."/>
            <person name="Iarovenko S."/>
            <person name="Subramanian E."/>
            <person name="Araus A.J."/>
            <person name="Petzold A."/>
            <person name="Susuki M."/>
            <person name="Suzuki K.-i.T."/>
            <person name="Hayashi T."/>
            <person name="Toyoda A."/>
            <person name="Oliveira C."/>
            <person name="Osipova E."/>
            <person name="Leigh N.D."/>
            <person name="Simon A."/>
            <person name="Yun M.H."/>
        </authorList>
    </citation>
    <scope>NUCLEOTIDE SEQUENCE</scope>
    <source>
        <strain evidence="2">20211129_DDA</strain>
        <tissue evidence="2">Liver</tissue>
    </source>
</reference>
<evidence type="ECO:0000313" key="2">
    <source>
        <dbReference type="EMBL" id="KAJ1214174.1"/>
    </source>
</evidence>
<dbReference type="AlphaFoldDB" id="A0AAV7WJF5"/>
<accession>A0AAV7WJF5</accession>
<comment type="caution">
    <text evidence="2">The sequence shown here is derived from an EMBL/GenBank/DDBJ whole genome shotgun (WGS) entry which is preliminary data.</text>
</comment>
<protein>
    <submittedName>
        <fullName evidence="2">Uncharacterized protein</fullName>
    </submittedName>
</protein>
<keyword evidence="3" id="KW-1185">Reference proteome</keyword>
<feature type="region of interest" description="Disordered" evidence="1">
    <location>
        <begin position="1"/>
        <end position="86"/>
    </location>
</feature>
<sequence>MENCQQPKGEPPPPLCQHRAAAPRPELAAGKPHGRQELSAGPWVLQDPLHVSVPRTRGEADTARGSRDLNPNGSRPQSRPGPLSFTCSFARHLGPGTKLAADAHLQCA</sequence>
<name>A0AAV7WJF5_PLEWA</name>
<evidence type="ECO:0000313" key="3">
    <source>
        <dbReference type="Proteomes" id="UP001066276"/>
    </source>
</evidence>